<dbReference type="PROSITE" id="PS51462">
    <property type="entry name" value="NUDIX"/>
    <property type="match status" value="1"/>
</dbReference>
<reference evidence="18 19" key="1">
    <citation type="submission" date="2020-08" db="EMBL/GenBank/DDBJ databases">
        <title>Genome sequence of Sphingomonas daechungensis KACC 18115T.</title>
        <authorList>
            <person name="Hyun D.-W."/>
            <person name="Bae J.-W."/>
        </authorList>
    </citation>
    <scope>NUCLEOTIDE SEQUENCE [LARGE SCALE GENOMIC DNA]</scope>
    <source>
        <strain evidence="18 19">KACC 18115</strain>
        <plasmid evidence="18 19">p_unnamed1</plasmid>
    </source>
</reference>
<evidence type="ECO:0000256" key="10">
    <source>
        <dbReference type="ARBA" id="ARBA00035861"/>
    </source>
</evidence>
<keyword evidence="18" id="KW-0614">Plasmid</keyword>
<evidence type="ECO:0000313" key="19">
    <source>
        <dbReference type="Proteomes" id="UP000516134"/>
    </source>
</evidence>
<dbReference type="SUPFAM" id="SSF55811">
    <property type="entry name" value="Nudix"/>
    <property type="match status" value="1"/>
</dbReference>
<dbReference type="PANTHER" id="PTHR47707">
    <property type="entry name" value="8-OXO-DGTP DIPHOSPHATASE"/>
    <property type="match status" value="1"/>
</dbReference>
<sequence length="136" mass="14830">MSRHRHGNVKQVAAAIVFHEGCVLVARRAPGQNLEGLWEFPGGKLEPGETPQSCVVRELDEELSLAVEPGPTLIESLFRYPGGAINLIAVVAEAAKRDVFLTVHDEVQWLAPIDLLTAELAPADIPIAEEISRRFS</sequence>
<dbReference type="PANTHER" id="PTHR47707:SF1">
    <property type="entry name" value="NUDIX HYDROLASE FAMILY PROTEIN"/>
    <property type="match status" value="1"/>
</dbReference>
<proteinExistence type="inferred from homology"/>
<evidence type="ECO:0000259" key="17">
    <source>
        <dbReference type="PROSITE" id="PS51462"/>
    </source>
</evidence>
<evidence type="ECO:0000256" key="6">
    <source>
        <dbReference type="ARBA" id="ARBA00022763"/>
    </source>
</evidence>
<evidence type="ECO:0000256" key="1">
    <source>
        <dbReference type="ARBA" id="ARBA00001946"/>
    </source>
</evidence>
<dbReference type="Pfam" id="PF00293">
    <property type="entry name" value="NUDIX"/>
    <property type="match status" value="1"/>
</dbReference>
<dbReference type="RefSeq" id="WP_187716027.1">
    <property type="nucleotide sequence ID" value="NZ_BAABJC010000001.1"/>
</dbReference>
<evidence type="ECO:0000256" key="4">
    <source>
        <dbReference type="ARBA" id="ARBA00022705"/>
    </source>
</evidence>
<evidence type="ECO:0000256" key="5">
    <source>
        <dbReference type="ARBA" id="ARBA00022723"/>
    </source>
</evidence>
<comment type="catalytic activity">
    <reaction evidence="11">
        <text>8-oxo-GTP + H2O = 8-oxo-GMP + diphosphate + H(+)</text>
        <dbReference type="Rhea" id="RHEA:67616"/>
        <dbReference type="ChEBI" id="CHEBI:15377"/>
        <dbReference type="ChEBI" id="CHEBI:15378"/>
        <dbReference type="ChEBI" id="CHEBI:33019"/>
        <dbReference type="ChEBI" id="CHEBI:143553"/>
        <dbReference type="ChEBI" id="CHEBI:145694"/>
    </reaction>
</comment>
<evidence type="ECO:0000313" key="18">
    <source>
        <dbReference type="EMBL" id="QNP44609.1"/>
    </source>
</evidence>
<comment type="similarity">
    <text evidence="2">Belongs to the Nudix hydrolase family.</text>
</comment>
<evidence type="ECO:0000256" key="11">
    <source>
        <dbReference type="ARBA" id="ARBA00036904"/>
    </source>
</evidence>
<dbReference type="EMBL" id="CP060781">
    <property type="protein sequence ID" value="QNP44609.1"/>
    <property type="molecule type" value="Genomic_DNA"/>
</dbReference>
<evidence type="ECO:0000256" key="14">
    <source>
        <dbReference type="ARBA" id="ARBA00041592"/>
    </source>
</evidence>
<keyword evidence="7" id="KW-0378">Hydrolase</keyword>
<evidence type="ECO:0000256" key="8">
    <source>
        <dbReference type="ARBA" id="ARBA00022842"/>
    </source>
</evidence>
<comment type="cofactor">
    <cofactor evidence="1">
        <name>Mg(2+)</name>
        <dbReference type="ChEBI" id="CHEBI:18420"/>
    </cofactor>
</comment>
<comment type="catalytic activity">
    <reaction evidence="10">
        <text>8-oxo-dGTP + H2O = 8-oxo-dGMP + diphosphate + H(+)</text>
        <dbReference type="Rhea" id="RHEA:31575"/>
        <dbReference type="ChEBI" id="CHEBI:15377"/>
        <dbReference type="ChEBI" id="CHEBI:15378"/>
        <dbReference type="ChEBI" id="CHEBI:33019"/>
        <dbReference type="ChEBI" id="CHEBI:63224"/>
        <dbReference type="ChEBI" id="CHEBI:77896"/>
        <dbReference type="EC" id="3.6.1.55"/>
    </reaction>
</comment>
<dbReference type="InterPro" id="IPR015797">
    <property type="entry name" value="NUDIX_hydrolase-like_dom_sf"/>
</dbReference>
<name>A0ABX6T5C6_9SPHN</name>
<evidence type="ECO:0000256" key="3">
    <source>
        <dbReference type="ARBA" id="ARBA00022457"/>
    </source>
</evidence>
<gene>
    <name evidence="18" type="ORF">H9L15_16135</name>
</gene>
<dbReference type="EC" id="3.6.1.55" evidence="12"/>
<dbReference type="InterPro" id="IPR020476">
    <property type="entry name" value="Nudix_hydrolase"/>
</dbReference>
<dbReference type="PRINTS" id="PR00502">
    <property type="entry name" value="NUDIXFAMILY"/>
</dbReference>
<keyword evidence="9" id="KW-0234">DNA repair</keyword>
<dbReference type="InterPro" id="IPR000086">
    <property type="entry name" value="NUDIX_hydrolase_dom"/>
</dbReference>
<dbReference type="InterPro" id="IPR047127">
    <property type="entry name" value="MutT-like"/>
</dbReference>
<keyword evidence="8" id="KW-0460">Magnesium</keyword>
<keyword evidence="19" id="KW-1185">Reference proteome</keyword>
<evidence type="ECO:0000256" key="9">
    <source>
        <dbReference type="ARBA" id="ARBA00023204"/>
    </source>
</evidence>
<dbReference type="CDD" id="cd03425">
    <property type="entry name" value="NUDIX_MutT_NudA_like"/>
    <property type="match status" value="1"/>
</dbReference>
<dbReference type="Gene3D" id="3.90.79.10">
    <property type="entry name" value="Nucleoside Triphosphate Pyrophosphohydrolase"/>
    <property type="match status" value="1"/>
</dbReference>
<protein>
    <recommendedName>
        <fullName evidence="13">8-oxo-dGTP diphosphatase</fullName>
        <ecNumber evidence="12">3.6.1.55</ecNumber>
    </recommendedName>
    <alternativeName>
        <fullName evidence="16">7,8-dihydro-8-oxoguanine-triphosphatase</fullName>
    </alternativeName>
    <alternativeName>
        <fullName evidence="15">Mutator protein MutT</fullName>
    </alternativeName>
    <alternativeName>
        <fullName evidence="14">dGTP pyrophosphohydrolase</fullName>
    </alternativeName>
</protein>
<feature type="domain" description="Nudix hydrolase" evidence="17">
    <location>
        <begin position="8"/>
        <end position="133"/>
    </location>
</feature>
<keyword evidence="5" id="KW-0479">Metal-binding</keyword>
<geneLocation type="plasmid" evidence="18 19">
    <name>p_unnamed1</name>
</geneLocation>
<keyword evidence="4" id="KW-0235">DNA replication</keyword>
<evidence type="ECO:0000256" key="16">
    <source>
        <dbReference type="ARBA" id="ARBA00042798"/>
    </source>
</evidence>
<evidence type="ECO:0000256" key="2">
    <source>
        <dbReference type="ARBA" id="ARBA00005582"/>
    </source>
</evidence>
<keyword evidence="6" id="KW-0227">DNA damage</keyword>
<evidence type="ECO:0000256" key="12">
    <source>
        <dbReference type="ARBA" id="ARBA00038905"/>
    </source>
</evidence>
<keyword evidence="3" id="KW-0515">Mutator protein</keyword>
<organism evidence="18 19">
    <name type="scientific">Sphingomonas daechungensis</name>
    <dbReference type="NCBI Taxonomy" id="1176646"/>
    <lineage>
        <taxon>Bacteria</taxon>
        <taxon>Pseudomonadati</taxon>
        <taxon>Pseudomonadota</taxon>
        <taxon>Alphaproteobacteria</taxon>
        <taxon>Sphingomonadales</taxon>
        <taxon>Sphingomonadaceae</taxon>
        <taxon>Sphingomonas</taxon>
    </lineage>
</organism>
<evidence type="ECO:0000256" key="15">
    <source>
        <dbReference type="ARBA" id="ARBA00041979"/>
    </source>
</evidence>
<evidence type="ECO:0000256" key="13">
    <source>
        <dbReference type="ARBA" id="ARBA00040794"/>
    </source>
</evidence>
<evidence type="ECO:0000256" key="7">
    <source>
        <dbReference type="ARBA" id="ARBA00022801"/>
    </source>
</evidence>
<dbReference type="Proteomes" id="UP000516134">
    <property type="component" value="Plasmid p_unnamed1"/>
</dbReference>
<accession>A0ABX6T5C6</accession>